<evidence type="ECO:0000256" key="1">
    <source>
        <dbReference type="ARBA" id="ARBA00007626"/>
    </source>
</evidence>
<name>A0A1U7Z4M3_NELNU</name>
<gene>
    <name evidence="6" type="primary">LOC104591097</name>
</gene>
<feature type="repeat" description="PPR" evidence="3">
    <location>
        <begin position="168"/>
        <end position="202"/>
    </location>
</feature>
<feature type="repeat" description="PPR" evidence="3">
    <location>
        <begin position="203"/>
        <end position="237"/>
    </location>
</feature>
<dbReference type="eggNOG" id="KOG4197">
    <property type="taxonomic scope" value="Eukaryota"/>
</dbReference>
<dbReference type="NCBIfam" id="TIGR00756">
    <property type="entry name" value="PPR"/>
    <property type="match status" value="7"/>
</dbReference>
<dbReference type="Gene3D" id="1.25.40.10">
    <property type="entry name" value="Tetratricopeptide repeat domain"/>
    <property type="match status" value="4"/>
</dbReference>
<dbReference type="PANTHER" id="PTHR47447:SF28">
    <property type="entry name" value="PENTACOTRIPEPTIDE-REPEAT REGION OF PRORP DOMAIN-CONTAINING PROTEIN"/>
    <property type="match status" value="1"/>
</dbReference>
<accession>A0A1U7Z4M3</accession>
<dbReference type="OrthoDB" id="185373at2759"/>
<dbReference type="InterPro" id="IPR011990">
    <property type="entry name" value="TPR-like_helical_dom_sf"/>
</dbReference>
<feature type="repeat" description="PPR" evidence="3">
    <location>
        <begin position="310"/>
        <end position="344"/>
    </location>
</feature>
<dbReference type="Proteomes" id="UP000189703">
    <property type="component" value="Unplaced"/>
</dbReference>
<evidence type="ECO:0000313" key="5">
    <source>
        <dbReference type="Proteomes" id="UP000189703"/>
    </source>
</evidence>
<dbReference type="RefSeq" id="XP_010248190.1">
    <property type="nucleotide sequence ID" value="XM_010249888.2"/>
</dbReference>
<feature type="repeat" description="PPR" evidence="3">
    <location>
        <begin position="133"/>
        <end position="167"/>
    </location>
</feature>
<feature type="domain" description="PROP1-like PPR" evidence="4">
    <location>
        <begin position="126"/>
        <end position="265"/>
    </location>
</feature>
<proteinExistence type="inferred from homology"/>
<dbReference type="Pfam" id="PF17177">
    <property type="entry name" value="PPR_long"/>
    <property type="match status" value="1"/>
</dbReference>
<dbReference type="Pfam" id="PF12854">
    <property type="entry name" value="PPR_1"/>
    <property type="match status" value="1"/>
</dbReference>
<dbReference type="Pfam" id="PF13041">
    <property type="entry name" value="PPR_2"/>
    <property type="match status" value="1"/>
</dbReference>
<organism evidence="5 6">
    <name type="scientific">Nelumbo nucifera</name>
    <name type="common">Sacred lotus</name>
    <dbReference type="NCBI Taxonomy" id="4432"/>
    <lineage>
        <taxon>Eukaryota</taxon>
        <taxon>Viridiplantae</taxon>
        <taxon>Streptophyta</taxon>
        <taxon>Embryophyta</taxon>
        <taxon>Tracheophyta</taxon>
        <taxon>Spermatophyta</taxon>
        <taxon>Magnoliopsida</taxon>
        <taxon>Proteales</taxon>
        <taxon>Nelumbonaceae</taxon>
        <taxon>Nelumbo</taxon>
    </lineage>
</organism>
<evidence type="ECO:0000256" key="3">
    <source>
        <dbReference type="PROSITE-ProRule" id="PRU00708"/>
    </source>
</evidence>
<keyword evidence="2" id="KW-0677">Repeat</keyword>
<sequence length="480" mass="53983">MAIRSICRCLLISYHLKNPRFLVAQARPFASSLAAENYWNLLQSNTPGLNLERSLVKIRAKLDSSCVEDVLRRCSVDHPTLGLRFFVWAGLQSDYRHSSFMYRKACELFEIHGRSQSLYDVLECYRKEGSFVSVKLFKVILNLCREANIAEEALRVLRKMGEFNCRPDTACYNIVIRLFCEKCDMDVAMELMNEMAFVDIYPDMVTYVEMIKGFCSAQRVEDACGLFRVMRGHGCFPNVVAYSALLDGICKIGNLERTFELLEEMEKVGGDCLPNVVTYTSVIQSFCQNGRSIEAMGVIDRMKTHGCYPNRITLSILVTGLCKGGHIEEAYKLIDKIIAEGGVSCDTGYSSLVVSLLRIKNIVEAEKVFRRMLASGLKPDGLACNSLMKELCLLGRSLDCFGFHQEMEKKDYLSPLDSDTYSILLMGLCREGHLVEATELVGAMVEKKVQLKGPYIGDIVELLKKSGQRELALHVASIRG</sequence>
<dbReference type="AlphaFoldDB" id="A0A1U7Z4M3"/>
<dbReference type="InParanoid" id="A0A1U7Z4M3"/>
<evidence type="ECO:0000313" key="6">
    <source>
        <dbReference type="RefSeq" id="XP_010248190.1"/>
    </source>
</evidence>
<evidence type="ECO:0000256" key="2">
    <source>
        <dbReference type="ARBA" id="ARBA00022737"/>
    </source>
</evidence>
<dbReference type="FunCoup" id="A0A1U7Z4M3">
    <property type="interactions" value="284"/>
</dbReference>
<feature type="repeat" description="PPR" evidence="3">
    <location>
        <begin position="275"/>
        <end position="309"/>
    </location>
</feature>
<comment type="similarity">
    <text evidence="1">Belongs to the PPR family. P subfamily.</text>
</comment>
<dbReference type="Pfam" id="PF01535">
    <property type="entry name" value="PPR"/>
    <property type="match status" value="2"/>
</dbReference>
<keyword evidence="5" id="KW-1185">Reference proteome</keyword>
<dbReference type="InterPro" id="IPR033443">
    <property type="entry name" value="PROP1-like_PPR_dom"/>
</dbReference>
<feature type="repeat" description="PPR" evidence="3">
    <location>
        <begin position="238"/>
        <end position="272"/>
    </location>
</feature>
<dbReference type="InterPro" id="IPR002885">
    <property type="entry name" value="PPR_rpt"/>
</dbReference>
<dbReference type="OMA" id="FFIWAGT"/>
<feature type="repeat" description="PPR" evidence="3">
    <location>
        <begin position="417"/>
        <end position="451"/>
    </location>
</feature>
<feature type="repeat" description="PPR" evidence="3">
    <location>
        <begin position="345"/>
        <end position="379"/>
    </location>
</feature>
<dbReference type="PANTHER" id="PTHR47447">
    <property type="entry name" value="OS03G0856100 PROTEIN"/>
    <property type="match status" value="1"/>
</dbReference>
<dbReference type="KEGG" id="nnu:104591097"/>
<reference evidence="6" key="1">
    <citation type="submission" date="2025-08" db="UniProtKB">
        <authorList>
            <consortium name="RefSeq"/>
        </authorList>
    </citation>
    <scope>IDENTIFICATION</scope>
</reference>
<dbReference type="GeneID" id="104591097"/>
<protein>
    <submittedName>
        <fullName evidence="6">Pentatricopeptide repeat-containing protein At5g47360</fullName>
    </submittedName>
</protein>
<dbReference type="PROSITE" id="PS51375">
    <property type="entry name" value="PPR"/>
    <property type="match status" value="8"/>
</dbReference>
<evidence type="ECO:0000259" key="4">
    <source>
        <dbReference type="Pfam" id="PF17177"/>
    </source>
</evidence>